<evidence type="ECO:0000256" key="2">
    <source>
        <dbReference type="SAM" id="SignalP"/>
    </source>
</evidence>
<evidence type="ECO:0000256" key="1">
    <source>
        <dbReference type="SAM" id="MobiDB-lite"/>
    </source>
</evidence>
<reference evidence="3 4" key="1">
    <citation type="journal article" date="2013" name="Int. J. Syst. Evol. Microbiol.">
        <title>Marinoscillum luteum sp. nov., isolated from marine sediment.</title>
        <authorList>
            <person name="Cha I.T."/>
            <person name="Park S.J."/>
            <person name="Kim S.J."/>
            <person name="Kim J.G."/>
            <person name="Jung M.Y."/>
            <person name="Shin K.S."/>
            <person name="Kwon K.K."/>
            <person name="Yang S.H."/>
            <person name="Seo Y.S."/>
            <person name="Rhee S.K."/>
        </authorList>
    </citation>
    <scope>NUCLEOTIDE SEQUENCE [LARGE SCALE GENOMIC DNA]</scope>
    <source>
        <strain evidence="3 4">KCTC 23939</strain>
    </source>
</reference>
<protein>
    <recommendedName>
        <fullName evidence="5">Prolyl-tRNA synthetase</fullName>
    </recommendedName>
</protein>
<dbReference type="EMBL" id="JBIPKE010000018">
    <property type="protein sequence ID" value="MFH6984505.1"/>
    <property type="molecule type" value="Genomic_DNA"/>
</dbReference>
<name>A0ABW7NA55_9BACT</name>
<dbReference type="RefSeq" id="WP_395417871.1">
    <property type="nucleotide sequence ID" value="NZ_JBIPKE010000018.1"/>
</dbReference>
<keyword evidence="4" id="KW-1185">Reference proteome</keyword>
<evidence type="ECO:0000313" key="3">
    <source>
        <dbReference type="EMBL" id="MFH6984505.1"/>
    </source>
</evidence>
<feature type="compositionally biased region" description="Gly residues" evidence="1">
    <location>
        <begin position="438"/>
        <end position="453"/>
    </location>
</feature>
<accession>A0ABW7NA55</accession>
<feature type="compositionally biased region" description="Polar residues" evidence="1">
    <location>
        <begin position="261"/>
        <end position="277"/>
    </location>
</feature>
<sequence>MEAFKQLSRISGLLVMMVVSSGALAQEYDDLYFTSKDRKQVKEEPKVENKSASTYQSYTNNTYTDNYSAHEVNPEYIARYQASKDYGTDSDYVDQVDDNATYSEPSYSNISYYPESYVDDQPGTTVINNYYSNSAGYGNGWNNRGWNSGASLWYDPWFGWNTGFNISFGYGNGWGGYYTPWYNSWGYPGYAGGFYDPRYGWSSPYYGGWGWSRWNRYNYAYTSGFYHGLYHGGYYSDNGYVSPRGRDVVVGSRYSRGGTVASGTRTNSRVNAPSSASGRADVSTADRRDYSRTQNEYFSRSRAGVSGTNVSNSSATSSRSRVTTVTNGNSRSTQPTYSSRSGNSNSGGTLRNSGSTSGTRRYNSAAASSSNSNSNYSRSRSSGSSSSSSYSSGSTRSRSSSSYTPSRSSSSSSRSSFSGSSSSGSSRSSSGGSSSGRSSGGGSSSSRSRGGGR</sequence>
<feature type="region of interest" description="Disordered" evidence="1">
    <location>
        <begin position="255"/>
        <end position="453"/>
    </location>
</feature>
<feature type="compositionally biased region" description="Low complexity" evidence="1">
    <location>
        <begin position="368"/>
        <end position="437"/>
    </location>
</feature>
<dbReference type="Proteomes" id="UP001610063">
    <property type="component" value="Unassembled WGS sequence"/>
</dbReference>
<keyword evidence="2" id="KW-0732">Signal</keyword>
<gene>
    <name evidence="3" type="ORF">ACHKAR_13715</name>
</gene>
<comment type="caution">
    <text evidence="3">The sequence shown here is derived from an EMBL/GenBank/DDBJ whole genome shotgun (WGS) entry which is preliminary data.</text>
</comment>
<feature type="compositionally biased region" description="Low complexity" evidence="1">
    <location>
        <begin position="338"/>
        <end position="361"/>
    </location>
</feature>
<feature type="compositionally biased region" description="Polar residues" evidence="1">
    <location>
        <begin position="327"/>
        <end position="337"/>
    </location>
</feature>
<feature type="signal peptide" evidence="2">
    <location>
        <begin position="1"/>
        <end position="25"/>
    </location>
</feature>
<proteinExistence type="predicted"/>
<organism evidence="3 4">
    <name type="scientific">Marinoscillum luteum</name>
    <dbReference type="NCBI Taxonomy" id="861051"/>
    <lineage>
        <taxon>Bacteria</taxon>
        <taxon>Pseudomonadati</taxon>
        <taxon>Bacteroidota</taxon>
        <taxon>Cytophagia</taxon>
        <taxon>Cytophagales</taxon>
        <taxon>Reichenbachiellaceae</taxon>
        <taxon>Marinoscillum</taxon>
    </lineage>
</organism>
<evidence type="ECO:0008006" key="5">
    <source>
        <dbReference type="Google" id="ProtNLM"/>
    </source>
</evidence>
<evidence type="ECO:0000313" key="4">
    <source>
        <dbReference type="Proteomes" id="UP001610063"/>
    </source>
</evidence>
<feature type="compositionally biased region" description="Low complexity" evidence="1">
    <location>
        <begin position="303"/>
        <end position="326"/>
    </location>
</feature>
<feature type="chain" id="PRO_5046598873" description="Prolyl-tRNA synthetase" evidence="2">
    <location>
        <begin position="26"/>
        <end position="453"/>
    </location>
</feature>